<evidence type="ECO:0000259" key="2">
    <source>
        <dbReference type="Pfam" id="PF19976"/>
    </source>
</evidence>
<name>A0AAE6EN34_AGRTU</name>
<dbReference type="InterPro" id="IPR029052">
    <property type="entry name" value="Metallo-depent_PP-like"/>
</dbReference>
<feature type="domain" description="Calcineurin-like phosphoesterase" evidence="1">
    <location>
        <begin position="5"/>
        <end position="245"/>
    </location>
</feature>
<evidence type="ECO:0000259" key="1">
    <source>
        <dbReference type="Pfam" id="PF00149"/>
    </source>
</evidence>
<reference evidence="3 4" key="1">
    <citation type="submission" date="2019-04" db="EMBL/GenBank/DDBJ databases">
        <title>Complete genome sequence of Agrobacterium tumefaciens CFBP6624.</title>
        <authorList>
            <person name="Haryono M."/>
            <person name="Lin Y.-C."/>
            <person name="Lai E.-M."/>
            <person name="Kuo C.-H."/>
        </authorList>
    </citation>
    <scope>NUCLEOTIDE SEQUENCE [LARGE SCALE GENOMIC DNA]</scope>
    <source>
        <strain evidence="3 4">CFBP6624</strain>
        <plasmid evidence="4">patcfbp6624</plasmid>
    </source>
</reference>
<dbReference type="InterPro" id="IPR051158">
    <property type="entry name" value="Metallophosphoesterase_sf"/>
</dbReference>
<evidence type="ECO:0000313" key="4">
    <source>
        <dbReference type="Proteomes" id="UP000298646"/>
    </source>
</evidence>
<accession>A0AAE6EN34</accession>
<evidence type="ECO:0000313" key="3">
    <source>
        <dbReference type="EMBL" id="QCM03753.1"/>
    </source>
</evidence>
<proteinExistence type="predicted"/>
<keyword evidence="3" id="KW-0614">Plasmid</keyword>
<dbReference type="PANTHER" id="PTHR31302">
    <property type="entry name" value="TRANSMEMBRANE PROTEIN WITH METALLOPHOSPHOESTERASE DOMAIN-RELATED"/>
    <property type="match status" value="1"/>
</dbReference>
<sequence>MPAIFVHVSDIHFGQERDERVHIHSDVKAQLVADASEFVGRLPGTVAHGILVTGDIAFSGVKEQYDDAGAWLDSLAQGIGCPIHSIQVIPGNHDVDRKKSSLSASHLLDVIRKGGASDYERVLENDVDRASLFARFEDFGRFCEGYDCALDVHGRSSSNLRVELAPGRTIRFIRMNSSLLCTGDESDEEPELMVGHRQFIIRPTKGEETIVLLHHPLNWYKDSEDANTYLRSRARVLITGHEHDPKVKVEEVEDGSDLLLLAAGATVPFKSDDIYTFTYNIIEFDWDSAADALVVTIHPRAWNPNRARFEADEKRLGGKCPRFVLGSPNFKNNASPQTLQIDQNCAGSTADIEVEPVVEIVAAQDSDMELPVPPEVEGYRLLLLRFFRDLTEADRLRMLVELGAFEDNSEARVTQAIERQLFDWLVRKGRIADIEASIQSILDKKREDHAE</sequence>
<dbReference type="Pfam" id="PF00149">
    <property type="entry name" value="Metallophos"/>
    <property type="match status" value="1"/>
</dbReference>
<dbReference type="Gene3D" id="3.60.21.10">
    <property type="match status" value="1"/>
</dbReference>
<dbReference type="Proteomes" id="UP000298646">
    <property type="component" value="Plasmid pAtCFBP6624"/>
</dbReference>
<dbReference type="GO" id="GO:0016787">
    <property type="term" value="F:hydrolase activity"/>
    <property type="evidence" value="ECO:0007669"/>
    <property type="project" value="InterPro"/>
</dbReference>
<dbReference type="RefSeq" id="WP_052820520.1">
    <property type="nucleotide sequence ID" value="NZ_CP039909.1"/>
</dbReference>
<dbReference type="PANTHER" id="PTHR31302:SF0">
    <property type="entry name" value="TRANSMEMBRANE PROTEIN WITH METALLOPHOSPHOESTERASE DOMAIN"/>
    <property type="match status" value="1"/>
</dbReference>
<dbReference type="AlphaFoldDB" id="A0AAE6EN34"/>
<protein>
    <submittedName>
        <fullName evidence="3">Metallophosphoesterase</fullName>
    </submittedName>
</protein>
<geneLocation type="plasmid" evidence="4">
    <name>patcfbp6624</name>
</geneLocation>
<feature type="domain" description="GTPase-associated adaptor" evidence="2">
    <location>
        <begin position="379"/>
        <end position="439"/>
    </location>
</feature>
<gene>
    <name evidence="3" type="ORF">CFBP6624_26640</name>
</gene>
<dbReference type="InterPro" id="IPR004843">
    <property type="entry name" value="Calcineurin-like_PHP"/>
</dbReference>
<dbReference type="Pfam" id="PF19976">
    <property type="entry name" value="GAAD"/>
    <property type="match status" value="1"/>
</dbReference>
<organism evidence="3 4">
    <name type="scientific">Agrobacterium tumefaciens</name>
    <dbReference type="NCBI Taxonomy" id="358"/>
    <lineage>
        <taxon>Bacteria</taxon>
        <taxon>Pseudomonadati</taxon>
        <taxon>Pseudomonadota</taxon>
        <taxon>Alphaproteobacteria</taxon>
        <taxon>Hyphomicrobiales</taxon>
        <taxon>Rhizobiaceae</taxon>
        <taxon>Rhizobium/Agrobacterium group</taxon>
        <taxon>Agrobacterium</taxon>
        <taxon>Agrobacterium tumefaciens complex</taxon>
    </lineage>
</organism>
<dbReference type="EMBL" id="CP039909">
    <property type="protein sequence ID" value="QCM03753.1"/>
    <property type="molecule type" value="Genomic_DNA"/>
</dbReference>
<dbReference type="SUPFAM" id="SSF56300">
    <property type="entry name" value="Metallo-dependent phosphatases"/>
    <property type="match status" value="1"/>
</dbReference>
<dbReference type="InterPro" id="IPR045533">
    <property type="entry name" value="GAAD"/>
</dbReference>